<dbReference type="AlphaFoldDB" id="F8AZC8"/>
<feature type="region of interest" description="Disordered" evidence="2">
    <location>
        <begin position="356"/>
        <end position="404"/>
    </location>
</feature>
<dbReference type="Gene3D" id="3.60.21.10">
    <property type="match status" value="1"/>
</dbReference>
<proteinExistence type="predicted"/>
<dbReference type="eggNOG" id="COG1409">
    <property type="taxonomic scope" value="Bacteria"/>
</dbReference>
<dbReference type="PANTHER" id="PTHR22953:SF153">
    <property type="entry name" value="PURPLE ACID PHOSPHATASE"/>
    <property type="match status" value="1"/>
</dbReference>
<dbReference type="HOGENOM" id="CLU_026766_0_0_11"/>
<gene>
    <name evidence="5" type="ordered locus">FsymDg_4407</name>
</gene>
<dbReference type="KEGG" id="fsy:FsymDg_4407"/>
<dbReference type="RefSeq" id="WP_013875508.1">
    <property type="nucleotide sequence ID" value="NC_015656.1"/>
</dbReference>
<sequence>MALRAGTPVEHLHLTFGPDPTVSMAVSWTTPRMVRRPRVRFGSTPGRLDREVHAVTRVYTDAVTGEDVINHHALLTGLEPDSRYLYEVIHDRISRTGGGTLRTAPRGRVPFTFTCFGDHGTSESYDPFGTPASRNAVTGVDRVGSLFTLIVGDLSYANQRRNPPRAWSDWFNMIGPSARHHPWMPAAGNHEIERGNGPLGLAAYQSRFLLPGNTVEPDGTGTNDPLTAPLTDLLGLWYAFTVANVRFVVLQNDDICYQDAGTVYIRGYSGGRQRAWLERTLRQARADPDIDWIIVCMHQTAVSSAAQHNGADLGIREQWLPLFDAFGVDLVLCGHEHHYERTHPLRGVVEGSAMLTPQPVSATGGPDSHLDRDGAADGLRQRAGGSGSSGGEERGGGAVSGVGTEVVDTSHGTVHMVLGTGGSSSPSAGKLLDPPAGRVIVGVEPRESDPTRFRSVHALEPAPWLALRAPDHPYAFAGFEVDPGVEAGLTRLRVTVYDHTTSTPLPFDTFTLVRPCSAGTGQAAGGAAGGTTDRATDTGRGHAGGNPPTPLGDPSTPVCTPQP</sequence>
<evidence type="ECO:0000313" key="6">
    <source>
        <dbReference type="Proteomes" id="UP000001549"/>
    </source>
</evidence>
<feature type="region of interest" description="Disordered" evidence="2">
    <location>
        <begin position="520"/>
        <end position="563"/>
    </location>
</feature>
<dbReference type="Proteomes" id="UP000001549">
    <property type="component" value="Chromosome"/>
</dbReference>
<dbReference type="STRING" id="656024.FsymDg_4407"/>
<dbReference type="PANTHER" id="PTHR22953">
    <property type="entry name" value="ACID PHOSPHATASE RELATED"/>
    <property type="match status" value="1"/>
</dbReference>
<dbReference type="SUPFAM" id="SSF56300">
    <property type="entry name" value="Metallo-dependent phosphatases"/>
    <property type="match status" value="1"/>
</dbReference>
<evidence type="ECO:0000256" key="2">
    <source>
        <dbReference type="SAM" id="MobiDB-lite"/>
    </source>
</evidence>
<keyword evidence="1" id="KW-0732">Signal</keyword>
<evidence type="ECO:0000259" key="3">
    <source>
        <dbReference type="Pfam" id="PF00149"/>
    </source>
</evidence>
<evidence type="ECO:0000313" key="5">
    <source>
        <dbReference type="EMBL" id="AEH11660.1"/>
    </source>
</evidence>
<feature type="compositionally biased region" description="Gly residues" evidence="2">
    <location>
        <begin position="384"/>
        <end position="400"/>
    </location>
</feature>
<accession>F8AZC8</accession>
<dbReference type="InterPro" id="IPR015914">
    <property type="entry name" value="PAPs_N"/>
</dbReference>
<name>F8AZC8_9ACTN</name>
<dbReference type="InterPro" id="IPR004843">
    <property type="entry name" value="Calcineurin-like_PHP"/>
</dbReference>
<dbReference type="GO" id="GO:0046872">
    <property type="term" value="F:metal ion binding"/>
    <property type="evidence" value="ECO:0007669"/>
    <property type="project" value="InterPro"/>
</dbReference>
<protein>
    <submittedName>
        <fullName evidence="5">Metallophosphoesterase</fullName>
    </submittedName>
</protein>
<dbReference type="Gene3D" id="2.60.40.380">
    <property type="entry name" value="Purple acid phosphatase-like, N-terminal"/>
    <property type="match status" value="1"/>
</dbReference>
<evidence type="ECO:0000259" key="4">
    <source>
        <dbReference type="Pfam" id="PF16656"/>
    </source>
</evidence>
<dbReference type="SUPFAM" id="SSF49363">
    <property type="entry name" value="Purple acid phosphatase, N-terminal domain"/>
    <property type="match status" value="1"/>
</dbReference>
<dbReference type="Pfam" id="PF16656">
    <property type="entry name" value="Pur_ac_phosph_N"/>
    <property type="match status" value="1"/>
</dbReference>
<dbReference type="EMBL" id="CP002801">
    <property type="protein sequence ID" value="AEH11660.1"/>
    <property type="molecule type" value="Genomic_DNA"/>
</dbReference>
<organism evidence="5 6">
    <name type="scientific">Candidatus Protofrankia datiscae</name>
    <dbReference type="NCBI Taxonomy" id="2716812"/>
    <lineage>
        <taxon>Bacteria</taxon>
        <taxon>Bacillati</taxon>
        <taxon>Actinomycetota</taxon>
        <taxon>Actinomycetes</taxon>
        <taxon>Frankiales</taxon>
        <taxon>Frankiaceae</taxon>
        <taxon>Protofrankia</taxon>
    </lineage>
</organism>
<dbReference type="Pfam" id="PF00149">
    <property type="entry name" value="Metallophos"/>
    <property type="match status" value="1"/>
</dbReference>
<dbReference type="GO" id="GO:0003993">
    <property type="term" value="F:acid phosphatase activity"/>
    <property type="evidence" value="ECO:0007669"/>
    <property type="project" value="InterPro"/>
</dbReference>
<dbReference type="InterPro" id="IPR008963">
    <property type="entry name" value="Purple_acid_Pase-like_N"/>
</dbReference>
<evidence type="ECO:0000256" key="1">
    <source>
        <dbReference type="ARBA" id="ARBA00022729"/>
    </source>
</evidence>
<dbReference type="InterPro" id="IPR029052">
    <property type="entry name" value="Metallo-depent_PP-like"/>
</dbReference>
<feature type="domain" description="Calcineurin-like phosphoesterase" evidence="3">
    <location>
        <begin position="113"/>
        <end position="339"/>
    </location>
</feature>
<feature type="domain" description="Purple acid phosphatase N-terminal" evidence="4">
    <location>
        <begin position="10"/>
        <end position="92"/>
    </location>
</feature>
<reference evidence="5 6" key="1">
    <citation type="submission" date="2011-05" db="EMBL/GenBank/DDBJ databases">
        <title>Complete sequence of chromosome of Frankia symbiont of Datisca glomerata.</title>
        <authorList>
            <consortium name="US DOE Joint Genome Institute"/>
            <person name="Lucas S."/>
            <person name="Han J."/>
            <person name="Lapidus A."/>
            <person name="Cheng J.-F."/>
            <person name="Goodwin L."/>
            <person name="Pitluck S."/>
            <person name="Peters L."/>
            <person name="Mikhailova N."/>
            <person name="Chertkov O."/>
            <person name="Teshima H."/>
            <person name="Han C."/>
            <person name="Tapia R."/>
            <person name="Land M."/>
            <person name="Hauser L."/>
            <person name="Kyrpides N."/>
            <person name="Ivanova N."/>
            <person name="Pagani I."/>
            <person name="Berry A."/>
            <person name="Pawlowski K."/>
            <person name="Persson T."/>
            <person name="Vanden Heuvel B."/>
            <person name="Benson D."/>
            <person name="Woyke T."/>
        </authorList>
    </citation>
    <scope>NUCLEOTIDE SEQUENCE [LARGE SCALE GENOMIC DNA]</scope>
    <source>
        <strain evidence="6">4085684</strain>
    </source>
</reference>
<dbReference type="InterPro" id="IPR039331">
    <property type="entry name" value="PAPs-like"/>
</dbReference>
<keyword evidence="6" id="KW-1185">Reference proteome</keyword>